<accession>A0A5J4S322</accession>
<dbReference type="PROSITE" id="PS50102">
    <property type="entry name" value="RRM"/>
    <property type="match status" value="1"/>
</dbReference>
<gene>
    <name evidence="4" type="ORF">EZS28_052592</name>
</gene>
<evidence type="ECO:0000259" key="3">
    <source>
        <dbReference type="PROSITE" id="PS50102"/>
    </source>
</evidence>
<dbReference type="SUPFAM" id="SSF54928">
    <property type="entry name" value="RNA-binding domain, RBD"/>
    <property type="match status" value="1"/>
</dbReference>
<evidence type="ECO:0000256" key="1">
    <source>
        <dbReference type="PROSITE-ProRule" id="PRU00176"/>
    </source>
</evidence>
<dbReference type="Gene3D" id="3.30.70.330">
    <property type="match status" value="1"/>
</dbReference>
<dbReference type="GO" id="GO:0003723">
    <property type="term" value="F:RNA binding"/>
    <property type="evidence" value="ECO:0007669"/>
    <property type="project" value="UniProtKB-UniRule"/>
</dbReference>
<feature type="domain" description="RRM" evidence="3">
    <location>
        <begin position="82"/>
        <end position="153"/>
    </location>
</feature>
<protein>
    <recommendedName>
        <fullName evidence="3">RRM domain-containing protein</fullName>
    </recommendedName>
</protein>
<evidence type="ECO:0000313" key="5">
    <source>
        <dbReference type="Proteomes" id="UP000324800"/>
    </source>
</evidence>
<evidence type="ECO:0000313" key="4">
    <source>
        <dbReference type="EMBL" id="KAA6339693.1"/>
    </source>
</evidence>
<comment type="caution">
    <text evidence="4">The sequence shown here is derived from an EMBL/GenBank/DDBJ whole genome shotgun (WGS) entry which is preliminary data.</text>
</comment>
<dbReference type="Pfam" id="PF00076">
    <property type="entry name" value="RRM_1"/>
    <property type="match status" value="1"/>
</dbReference>
<evidence type="ECO:0000256" key="2">
    <source>
        <dbReference type="SAM" id="Phobius"/>
    </source>
</evidence>
<sequence length="180" mass="19988">MTSQILNDQKEALLSKDDCITTGDIKISQVIQESKIEKSQSVYLIQPEALNSEFQTGIEAFSGISVLINQLNSDKSQVDDPVQLFVYNINQLTTLKDIMFHFSVVGTVLSINIPVTQGKLRGFAFVTMKNSEGAFKAENVLNNSCLKSNLIRIVIIGKCIDLQAIGCLCYISIILIRRKK</sequence>
<proteinExistence type="predicted"/>
<dbReference type="Proteomes" id="UP000324800">
    <property type="component" value="Unassembled WGS sequence"/>
</dbReference>
<organism evidence="4 5">
    <name type="scientific">Streblomastix strix</name>
    <dbReference type="NCBI Taxonomy" id="222440"/>
    <lineage>
        <taxon>Eukaryota</taxon>
        <taxon>Metamonada</taxon>
        <taxon>Preaxostyla</taxon>
        <taxon>Oxymonadida</taxon>
        <taxon>Streblomastigidae</taxon>
        <taxon>Streblomastix</taxon>
    </lineage>
</organism>
<name>A0A5J4S322_9EUKA</name>
<dbReference type="EMBL" id="SNRW01041046">
    <property type="protein sequence ID" value="KAA6339693.1"/>
    <property type="molecule type" value="Genomic_DNA"/>
</dbReference>
<keyword evidence="2" id="KW-0472">Membrane</keyword>
<dbReference type="CDD" id="cd00590">
    <property type="entry name" value="RRM_SF"/>
    <property type="match status" value="1"/>
</dbReference>
<dbReference type="AlphaFoldDB" id="A0A5J4S322"/>
<reference evidence="4 5" key="1">
    <citation type="submission" date="2019-03" db="EMBL/GenBank/DDBJ databases">
        <title>Single cell metagenomics reveals metabolic interactions within the superorganism composed of flagellate Streblomastix strix and complex community of Bacteroidetes bacteria on its surface.</title>
        <authorList>
            <person name="Treitli S.C."/>
            <person name="Kolisko M."/>
            <person name="Husnik F."/>
            <person name="Keeling P."/>
            <person name="Hampl V."/>
        </authorList>
    </citation>
    <scope>NUCLEOTIDE SEQUENCE [LARGE SCALE GENOMIC DNA]</scope>
    <source>
        <strain evidence="4">ST1C</strain>
    </source>
</reference>
<dbReference type="OrthoDB" id="439808at2759"/>
<keyword evidence="1" id="KW-0694">RNA-binding</keyword>
<dbReference type="InterPro" id="IPR035979">
    <property type="entry name" value="RBD_domain_sf"/>
</dbReference>
<keyword evidence="2" id="KW-1133">Transmembrane helix</keyword>
<dbReference type="InterPro" id="IPR012677">
    <property type="entry name" value="Nucleotide-bd_a/b_plait_sf"/>
</dbReference>
<dbReference type="SMART" id="SM00360">
    <property type="entry name" value="RRM"/>
    <property type="match status" value="1"/>
</dbReference>
<dbReference type="InterPro" id="IPR000504">
    <property type="entry name" value="RRM_dom"/>
</dbReference>
<keyword evidence="2" id="KW-0812">Transmembrane</keyword>
<feature type="transmembrane region" description="Helical" evidence="2">
    <location>
        <begin position="150"/>
        <end position="176"/>
    </location>
</feature>